<sequence>MIVTKRKVLFMMIPLLILAGGCSMFINKDMDGNKSSINGNLIFPLSFDQSTIEIHQMSIEEKIEKGIDLVYSPDRSSFYVLDGDPPYWFHKIILGPNGNKQIFDYRDFFGSEFRDFHELTVFWGGHSDRLYLASRSGENLNGGTNLWYYDLSEEKWYEADLSFLPQERFRVVTTVDRTPFLIFQYENEYGFKEFYLADIEQQSKTSIHIPYRAEVLDQHNGALLFSEVMRNHEQFYEYSLSLFDVSTGSTSPLSMTVPLYGSGKPYAVLIHDSDYISYDTTFVDYRNRGYSNLVITDTKTNQSFVIPNSPGRRWNANFTCLYNDQSISCIEKRGAK</sequence>
<dbReference type="PROSITE" id="PS51257">
    <property type="entry name" value="PROKAR_LIPOPROTEIN"/>
    <property type="match status" value="1"/>
</dbReference>
<evidence type="ECO:0008006" key="3">
    <source>
        <dbReference type="Google" id="ProtNLM"/>
    </source>
</evidence>
<reference evidence="2" key="1">
    <citation type="journal article" date="2018" name="Sci. Rep.">
        <title>Lignite coal burning seam in the remote Altai Mountains harbors a hydrogen-driven thermophilic microbial community.</title>
        <authorList>
            <person name="Kadnikov V.V."/>
            <person name="Mardanov A.V."/>
            <person name="Ivasenko D.A."/>
            <person name="Antsiferov D.V."/>
            <person name="Beletsky A.V."/>
            <person name="Karnachuk O.V."/>
            <person name="Ravin N.V."/>
        </authorList>
    </citation>
    <scope>NUCLEOTIDE SEQUENCE [LARGE SCALE GENOMIC DNA]</scope>
</reference>
<protein>
    <recommendedName>
        <fullName evidence="3">Lipoprotein</fullName>
    </recommendedName>
</protein>
<evidence type="ECO:0000313" key="2">
    <source>
        <dbReference type="Proteomes" id="UP000244338"/>
    </source>
</evidence>
<gene>
    <name evidence="1" type="ORF">BSOLF_0748</name>
</gene>
<dbReference type="Proteomes" id="UP000244338">
    <property type="component" value="Unassembled WGS sequence"/>
</dbReference>
<evidence type="ECO:0000313" key="1">
    <source>
        <dbReference type="EMBL" id="PTQ56176.1"/>
    </source>
</evidence>
<organism evidence="1 2">
    <name type="scientific">Candidatus Carbonibacillus altaicus</name>
    <dbReference type="NCBI Taxonomy" id="2163959"/>
    <lineage>
        <taxon>Bacteria</taxon>
        <taxon>Bacillati</taxon>
        <taxon>Bacillota</taxon>
        <taxon>Bacilli</taxon>
        <taxon>Bacillales</taxon>
        <taxon>Candidatus Carbonibacillus</taxon>
    </lineage>
</organism>
<accession>A0A2R6Y0G6</accession>
<dbReference type="EMBL" id="PEBX01000041">
    <property type="protein sequence ID" value="PTQ56176.1"/>
    <property type="molecule type" value="Genomic_DNA"/>
</dbReference>
<comment type="caution">
    <text evidence="1">The sequence shown here is derived from an EMBL/GenBank/DDBJ whole genome shotgun (WGS) entry which is preliminary data.</text>
</comment>
<proteinExistence type="predicted"/>
<name>A0A2R6Y0G6_9BACL</name>
<dbReference type="AlphaFoldDB" id="A0A2R6Y0G6"/>